<keyword evidence="3" id="KW-1185">Reference proteome</keyword>
<evidence type="ECO:0000313" key="3">
    <source>
        <dbReference type="Proteomes" id="UP001519332"/>
    </source>
</evidence>
<protein>
    <recommendedName>
        <fullName evidence="1">DUF4240 domain-containing protein</fullName>
    </recommendedName>
</protein>
<gene>
    <name evidence="2" type="ORF">JOF56_001214</name>
</gene>
<evidence type="ECO:0000259" key="1">
    <source>
        <dbReference type="Pfam" id="PF14024"/>
    </source>
</evidence>
<name>A0ABS4TA45_9PSEU</name>
<dbReference type="EMBL" id="JAGINW010000001">
    <property type="protein sequence ID" value="MBP2320829.1"/>
    <property type="molecule type" value="Genomic_DNA"/>
</dbReference>
<dbReference type="RefSeq" id="WP_245378168.1">
    <property type="nucleotide sequence ID" value="NZ_JAGINW010000001.1"/>
</dbReference>
<reference evidence="2 3" key="1">
    <citation type="submission" date="2021-03" db="EMBL/GenBank/DDBJ databases">
        <title>Sequencing the genomes of 1000 actinobacteria strains.</title>
        <authorList>
            <person name="Klenk H.-P."/>
        </authorList>
    </citation>
    <scope>NUCLEOTIDE SEQUENCE [LARGE SCALE GENOMIC DNA]</scope>
    <source>
        <strain evidence="2 3">DSM 46670</strain>
    </source>
</reference>
<evidence type="ECO:0000313" key="2">
    <source>
        <dbReference type="EMBL" id="MBP2320829.1"/>
    </source>
</evidence>
<dbReference type="InterPro" id="IPR025334">
    <property type="entry name" value="DUF4240"/>
</dbReference>
<sequence length="160" mass="17846">MAGQRPPYASGALCRTWPTSSRAVDTQQFWALIDNARSQVDEPDDAEAAAGRAATLLATLPADQIVPAQQVCYDLMADSYRNPLWAAAYMINGGRCDDGFRGWLITQGRDAFEQVVADPDSLADPFTVRYPEFDPDWDFDFDDSAELTRRLTKLAKLYQD</sequence>
<accession>A0ABS4TA45</accession>
<organism evidence="2 3">
    <name type="scientific">Kibdelosporangium banguiense</name>
    <dbReference type="NCBI Taxonomy" id="1365924"/>
    <lineage>
        <taxon>Bacteria</taxon>
        <taxon>Bacillati</taxon>
        <taxon>Actinomycetota</taxon>
        <taxon>Actinomycetes</taxon>
        <taxon>Pseudonocardiales</taxon>
        <taxon>Pseudonocardiaceae</taxon>
        <taxon>Kibdelosporangium</taxon>
    </lineage>
</organism>
<dbReference type="Proteomes" id="UP001519332">
    <property type="component" value="Unassembled WGS sequence"/>
</dbReference>
<proteinExistence type="predicted"/>
<dbReference type="Pfam" id="PF14024">
    <property type="entry name" value="DUF4240"/>
    <property type="match status" value="1"/>
</dbReference>
<comment type="caution">
    <text evidence="2">The sequence shown here is derived from an EMBL/GenBank/DDBJ whole genome shotgun (WGS) entry which is preliminary data.</text>
</comment>
<feature type="domain" description="DUF4240" evidence="1">
    <location>
        <begin position="25"/>
        <end position="134"/>
    </location>
</feature>